<dbReference type="AlphaFoldDB" id="A0A8H3ERJ4"/>
<dbReference type="Proteomes" id="UP000664169">
    <property type="component" value="Unassembled WGS sequence"/>
</dbReference>
<evidence type="ECO:0000256" key="1">
    <source>
        <dbReference type="SAM" id="MobiDB-lite"/>
    </source>
</evidence>
<sequence length="354" mass="40346">MGIYKDQEKMAGLKNVYASKSQQVYKPNKSKQPNSPEEERAANERVKEWLDQSQISPDKRDDMVAEITKLRVQCNIDITVPGPVTSLFITHKAELVPLPTVVALIKLPFTNGKPKGKLLLILSWKFHNKYPSTRLTCSSKLISKDLEDLCKICKTTGFKHAIAGYQPPLERILPDNKEHKKALEMSRPSTAHPYNMGRQQSNVSFRPGTPISSANNIGFGNLPTPAPTPAPTTPRFPSYHQFANEENDLNLHPGIKRERSPDEQQYNTPQDNKRAKPLSNETTALHQHQHQHQNLTNKYMALNSKLAAERITREATIRYERACLEAAERELTVWFEDQSRLLKAEEAKERERQH</sequence>
<protein>
    <submittedName>
        <fullName evidence="2">Uncharacterized protein</fullName>
    </submittedName>
</protein>
<gene>
    <name evidence="2" type="ORF">GOMPHAMPRED_007216</name>
</gene>
<comment type="caution">
    <text evidence="2">The sequence shown here is derived from an EMBL/GenBank/DDBJ whole genome shotgun (WGS) entry which is preliminary data.</text>
</comment>
<evidence type="ECO:0000313" key="3">
    <source>
        <dbReference type="Proteomes" id="UP000664169"/>
    </source>
</evidence>
<name>A0A8H3ERJ4_9LECA</name>
<evidence type="ECO:0000313" key="2">
    <source>
        <dbReference type="EMBL" id="CAF9910872.1"/>
    </source>
</evidence>
<organism evidence="2 3">
    <name type="scientific">Gomphillus americanus</name>
    <dbReference type="NCBI Taxonomy" id="1940652"/>
    <lineage>
        <taxon>Eukaryota</taxon>
        <taxon>Fungi</taxon>
        <taxon>Dikarya</taxon>
        <taxon>Ascomycota</taxon>
        <taxon>Pezizomycotina</taxon>
        <taxon>Lecanoromycetes</taxon>
        <taxon>OSLEUM clade</taxon>
        <taxon>Ostropomycetidae</taxon>
        <taxon>Ostropales</taxon>
        <taxon>Graphidaceae</taxon>
        <taxon>Gomphilloideae</taxon>
        <taxon>Gomphillus</taxon>
    </lineage>
</organism>
<proteinExistence type="predicted"/>
<feature type="compositionally biased region" description="Polar residues" evidence="1">
    <location>
        <begin position="21"/>
        <end position="35"/>
    </location>
</feature>
<accession>A0A8H3ERJ4</accession>
<feature type="region of interest" description="Disordered" evidence="1">
    <location>
        <begin position="21"/>
        <end position="45"/>
    </location>
</feature>
<feature type="region of interest" description="Disordered" evidence="1">
    <location>
        <begin position="251"/>
        <end position="276"/>
    </location>
</feature>
<keyword evidence="3" id="KW-1185">Reference proteome</keyword>
<reference evidence="2" key="1">
    <citation type="submission" date="2021-03" db="EMBL/GenBank/DDBJ databases">
        <authorList>
            <person name="Tagirdzhanova G."/>
        </authorList>
    </citation>
    <scope>NUCLEOTIDE SEQUENCE</scope>
</reference>
<dbReference type="EMBL" id="CAJPDQ010000006">
    <property type="protein sequence ID" value="CAF9910872.1"/>
    <property type="molecule type" value="Genomic_DNA"/>
</dbReference>